<gene>
    <name evidence="2" type="ORF">TWF718_008292</name>
</gene>
<dbReference type="EMBL" id="JAVHNR010000005">
    <property type="protein sequence ID" value="KAK6342912.1"/>
    <property type="molecule type" value="Genomic_DNA"/>
</dbReference>
<evidence type="ECO:0000256" key="1">
    <source>
        <dbReference type="SAM" id="MobiDB-lite"/>
    </source>
</evidence>
<feature type="region of interest" description="Disordered" evidence="1">
    <location>
        <begin position="82"/>
        <end position="115"/>
    </location>
</feature>
<protein>
    <submittedName>
        <fullName evidence="2">Uncharacterized protein</fullName>
    </submittedName>
</protein>
<proteinExistence type="predicted"/>
<evidence type="ECO:0000313" key="3">
    <source>
        <dbReference type="Proteomes" id="UP001313282"/>
    </source>
</evidence>
<evidence type="ECO:0000313" key="2">
    <source>
        <dbReference type="EMBL" id="KAK6342912.1"/>
    </source>
</evidence>
<dbReference type="AlphaFoldDB" id="A0AAN8RCC0"/>
<keyword evidence="3" id="KW-1185">Reference proteome</keyword>
<accession>A0AAN8RCC0</accession>
<sequence length="391" mass="44725">MRSFWLTNRALLFVLSLGSVIFLLPLVYARPQHSFPSANNTDPTSLIPLELDSSNQELEARQIVPKFKGIGNVYRKYATTSAAAVNSEPTPEPKSDEPGSYSWMPRRMGGDGEKEEDFNGRECLVGLYKNAWFRNTEPGYKWTPYERWEGYPLGRWGDQLQKDENCWEVADDLNPKLKNEIRYAIMTGHCDCHFFGKPGCDKDSWLFSGHDVDGEVPSKGWTKIQSFRCHTNDHYESEKFENCHVSLTNGGDAHEPNGKFNLYFNLLDGYSQLQFWYQDLFFDKNTIKEDKGTGGSLCWAIDPVDKIREDKMDQYIRYANASGCSCTIYSERDCTGEALREVGGYGTDVQYNWPSTAFIRPGSVRCWPPYGLSHGKRADKGPERKKWGFET</sequence>
<dbReference type="Proteomes" id="UP001313282">
    <property type="component" value="Unassembled WGS sequence"/>
</dbReference>
<name>A0AAN8RCC0_9PEZI</name>
<reference evidence="2 3" key="1">
    <citation type="submission" date="2019-10" db="EMBL/GenBank/DDBJ databases">
        <authorList>
            <person name="Palmer J.M."/>
        </authorList>
    </citation>
    <scope>NUCLEOTIDE SEQUENCE [LARGE SCALE GENOMIC DNA]</scope>
    <source>
        <strain evidence="2 3">TWF718</strain>
    </source>
</reference>
<comment type="caution">
    <text evidence="2">The sequence shown here is derived from an EMBL/GenBank/DDBJ whole genome shotgun (WGS) entry which is preliminary data.</text>
</comment>
<organism evidence="2 3">
    <name type="scientific">Orbilia javanica</name>
    <dbReference type="NCBI Taxonomy" id="47235"/>
    <lineage>
        <taxon>Eukaryota</taxon>
        <taxon>Fungi</taxon>
        <taxon>Dikarya</taxon>
        <taxon>Ascomycota</taxon>
        <taxon>Pezizomycotina</taxon>
        <taxon>Orbiliomycetes</taxon>
        <taxon>Orbiliales</taxon>
        <taxon>Orbiliaceae</taxon>
        <taxon>Orbilia</taxon>
    </lineage>
</organism>